<dbReference type="Proteomes" id="UP000184612">
    <property type="component" value="Unassembled WGS sequence"/>
</dbReference>
<dbReference type="InterPro" id="IPR036291">
    <property type="entry name" value="NAD(P)-bd_dom_sf"/>
</dbReference>
<evidence type="ECO:0000313" key="2">
    <source>
        <dbReference type="EMBL" id="SHO50784.1"/>
    </source>
</evidence>
<accession>A0A1M7YDR7</accession>
<dbReference type="AlphaFoldDB" id="A0A1M7YDR7"/>
<keyword evidence="3" id="KW-1185">Reference proteome</keyword>
<evidence type="ECO:0000313" key="3">
    <source>
        <dbReference type="Proteomes" id="UP000184612"/>
    </source>
</evidence>
<organism evidence="2 3">
    <name type="scientific">Anaerocolumna xylanovorans DSM 12503</name>
    <dbReference type="NCBI Taxonomy" id="1121345"/>
    <lineage>
        <taxon>Bacteria</taxon>
        <taxon>Bacillati</taxon>
        <taxon>Bacillota</taxon>
        <taxon>Clostridia</taxon>
        <taxon>Lachnospirales</taxon>
        <taxon>Lachnospiraceae</taxon>
        <taxon>Anaerocolumna</taxon>
    </lineage>
</organism>
<dbReference type="OrthoDB" id="9793586at2"/>
<evidence type="ECO:0000259" key="1">
    <source>
        <dbReference type="Pfam" id="PF02558"/>
    </source>
</evidence>
<protein>
    <submittedName>
        <fullName evidence="2">Ketopantoate reductase</fullName>
    </submittedName>
</protein>
<feature type="domain" description="Ketopantoate reductase N-terminal" evidence="1">
    <location>
        <begin position="8"/>
        <end position="125"/>
    </location>
</feature>
<dbReference type="RefSeq" id="WP_073589544.1">
    <property type="nucleotide sequence ID" value="NZ_FRFD01000008.1"/>
</dbReference>
<dbReference type="Gene3D" id="3.40.50.720">
    <property type="entry name" value="NAD(P)-binding Rossmann-like Domain"/>
    <property type="match status" value="1"/>
</dbReference>
<dbReference type="InterPro" id="IPR013332">
    <property type="entry name" value="KPR_N"/>
</dbReference>
<dbReference type="STRING" id="1121345.SAMN02745217_02890"/>
<proteinExistence type="predicted"/>
<dbReference type="SUPFAM" id="SSF51735">
    <property type="entry name" value="NAD(P)-binding Rossmann-fold domains"/>
    <property type="match status" value="1"/>
</dbReference>
<gene>
    <name evidence="2" type="ORF">SAMN02745217_02890</name>
</gene>
<name>A0A1M7YDR7_9FIRM</name>
<dbReference type="Pfam" id="PF02558">
    <property type="entry name" value="ApbA"/>
    <property type="match status" value="1"/>
</dbReference>
<reference evidence="2 3" key="1">
    <citation type="submission" date="2016-12" db="EMBL/GenBank/DDBJ databases">
        <authorList>
            <person name="Song W.-J."/>
            <person name="Kurnit D.M."/>
        </authorList>
    </citation>
    <scope>NUCLEOTIDE SEQUENCE [LARGE SCALE GENOMIC DNA]</scope>
    <source>
        <strain evidence="2 3">DSM 12503</strain>
    </source>
</reference>
<sequence length="296" mass="33382">MKEYENRVLIYGAGVIGSLYAVKLSACGCNVAVLARGSRLKELQEKGLLYYENGIKEARVRVISEITDQDKFDYIFLTVRAEQVITALEALRRNKSSTIITMVNTLEKYQNWENTAGKGRILPAFPGAGGSIENGILNAKLTPAIIQPTTFGEINGKKTDRVKQLKKLFAAAKVPVQIVPDMHVWQVCHLAMVVPLADAYYQAGKAPERVAWDKNSMKITAKRLKRNFNLLGQKGICLSPGKMKLICFLPVPLLACLLKYVYKSDFGNMFMYQHAMKAKEEMKLLHRDFYKYLKVH</sequence>
<dbReference type="EMBL" id="FRFD01000008">
    <property type="protein sequence ID" value="SHO50784.1"/>
    <property type="molecule type" value="Genomic_DNA"/>
</dbReference>